<sequence>MTTGLNERDTGKVLAATAKALEIGLPFNRFTTVHWDAASVADGLKATRRLLKLIGDWMRSRGRLAAFVWVREDGQGKGAHLHVLLHLPPDLVEAFNGCQRGWLKACGARWRKGVLKTRSIGRTYRQALGGGPDYLANLAETVDYVLKGADHGTRERFGIRRGEDGGSVVGKRCGVSQNLGPAACGAGLIIQANTEEFGKSGGVHGRL</sequence>
<evidence type="ECO:0000313" key="2">
    <source>
        <dbReference type="Proteomes" id="UP001156921"/>
    </source>
</evidence>
<dbReference type="Proteomes" id="UP001156921">
    <property type="component" value="Unassembled WGS sequence"/>
</dbReference>
<dbReference type="RefSeq" id="WP_284222546.1">
    <property type="nucleotide sequence ID" value="NZ_BSOY01000033.1"/>
</dbReference>
<accession>A0ABQ6BIE4</accession>
<evidence type="ECO:0000313" key="1">
    <source>
        <dbReference type="EMBL" id="GLS01686.1"/>
    </source>
</evidence>
<gene>
    <name evidence="1" type="ORF">GCM10007859_17010</name>
</gene>
<organism evidence="1 2">
    <name type="scientific">Brevundimonas denitrificans</name>
    <dbReference type="NCBI Taxonomy" id="1443434"/>
    <lineage>
        <taxon>Bacteria</taxon>
        <taxon>Pseudomonadati</taxon>
        <taxon>Pseudomonadota</taxon>
        <taxon>Alphaproteobacteria</taxon>
        <taxon>Caulobacterales</taxon>
        <taxon>Caulobacteraceae</taxon>
        <taxon>Brevundimonas</taxon>
    </lineage>
</organism>
<dbReference type="EMBL" id="BSOY01000033">
    <property type="protein sequence ID" value="GLS01686.1"/>
    <property type="molecule type" value="Genomic_DNA"/>
</dbReference>
<evidence type="ECO:0008006" key="3">
    <source>
        <dbReference type="Google" id="ProtNLM"/>
    </source>
</evidence>
<reference evidence="2" key="1">
    <citation type="journal article" date="2019" name="Int. J. Syst. Evol. Microbiol.">
        <title>The Global Catalogue of Microorganisms (GCM) 10K type strain sequencing project: providing services to taxonomists for standard genome sequencing and annotation.</title>
        <authorList>
            <consortium name="The Broad Institute Genomics Platform"/>
            <consortium name="The Broad Institute Genome Sequencing Center for Infectious Disease"/>
            <person name="Wu L."/>
            <person name="Ma J."/>
        </authorList>
    </citation>
    <scope>NUCLEOTIDE SEQUENCE [LARGE SCALE GENOMIC DNA]</scope>
    <source>
        <strain evidence="2">NBRC 110107</strain>
    </source>
</reference>
<keyword evidence="2" id="KW-1185">Reference proteome</keyword>
<comment type="caution">
    <text evidence="1">The sequence shown here is derived from an EMBL/GenBank/DDBJ whole genome shotgun (WGS) entry which is preliminary data.</text>
</comment>
<proteinExistence type="predicted"/>
<protein>
    <recommendedName>
        <fullName evidence="3">Inovirus Gp2 family protein</fullName>
    </recommendedName>
</protein>
<name>A0ABQ6BIE4_9CAUL</name>